<feature type="domain" description="Flagellin N-terminal" evidence="4">
    <location>
        <begin position="5"/>
        <end position="139"/>
    </location>
</feature>
<dbReference type="SUPFAM" id="SSF64518">
    <property type="entry name" value="Phase 1 flagellin"/>
    <property type="match status" value="1"/>
</dbReference>
<dbReference type="RefSeq" id="WP_210090814.1">
    <property type="nucleotide sequence ID" value="NZ_JAGGKG010000023.1"/>
</dbReference>
<comment type="similarity">
    <text evidence="2">Belongs to the bacterial flagellin family.</text>
</comment>
<feature type="domain" description="Flagellin C-terminal" evidence="5">
    <location>
        <begin position="225"/>
        <end position="298"/>
    </location>
</feature>
<dbReference type="EMBL" id="JAGGKG010000023">
    <property type="protein sequence ID" value="MBP1907234.1"/>
    <property type="molecule type" value="Genomic_DNA"/>
</dbReference>
<comment type="subcellular location">
    <subcellularLocation>
        <location evidence="1">Bacterial flagellum</location>
    </subcellularLocation>
</comment>
<evidence type="ECO:0000313" key="7">
    <source>
        <dbReference type="Proteomes" id="UP001519272"/>
    </source>
</evidence>
<dbReference type="InterPro" id="IPR001492">
    <property type="entry name" value="Flagellin"/>
</dbReference>
<dbReference type="Pfam" id="PF00669">
    <property type="entry name" value="Flagellin_N"/>
    <property type="match status" value="1"/>
</dbReference>
<dbReference type="Gene3D" id="1.20.1330.10">
    <property type="entry name" value="f41 fragment of flagellin, N-terminal domain"/>
    <property type="match status" value="1"/>
</dbReference>
<proteinExistence type="inferred from homology"/>
<keyword evidence="6" id="KW-0966">Cell projection</keyword>
<gene>
    <name evidence="6" type="ORF">J2Z32_003909</name>
</gene>
<name>A0ABS4FXC5_9BACL</name>
<comment type="caution">
    <text evidence="6">The sequence shown here is derived from an EMBL/GenBank/DDBJ whole genome shotgun (WGS) entry which is preliminary data.</text>
</comment>
<sequence length="309" mass="34275">MIRVTSNMLNNQMLLNLNRNGVNLNNLQTQLTTGRKINKPSDDPVGITYSMRYRAELSSNDQYQKNVDSAQSWLEYTDTAIGQVGDILHRVKELTVQASNSTNPKSALDSINTEIKQLKEQLIDIGNSKINGKYIFNGQTYDKKPYDFPKLADNQSDTSTAGDLTTDTGEINYIIGDNIQLSVNVTGSDIFGNPSEKDGDHIFTMLDRLSTALEASDFDTISDQLDLVNTRLDKVLTARSQVGAKTNRVDLMQGRLSDLEINLNNMQGSVEDADYEKVLLNSKIQESIYNASLSTGAKIISNSLADFLR</sequence>
<evidence type="ECO:0000256" key="2">
    <source>
        <dbReference type="ARBA" id="ARBA00005709"/>
    </source>
</evidence>
<evidence type="ECO:0000259" key="4">
    <source>
        <dbReference type="Pfam" id="PF00669"/>
    </source>
</evidence>
<dbReference type="PANTHER" id="PTHR42792:SF1">
    <property type="entry name" value="FLAGELLAR HOOK-ASSOCIATED PROTEIN 3"/>
    <property type="match status" value="1"/>
</dbReference>
<accession>A0ABS4FXC5</accession>
<keyword evidence="3" id="KW-0975">Bacterial flagellum</keyword>
<dbReference type="InterPro" id="IPR001029">
    <property type="entry name" value="Flagellin_N"/>
</dbReference>
<protein>
    <submittedName>
        <fullName evidence="6">Flagellar hook-associated protein 3 FlgL</fullName>
    </submittedName>
</protein>
<dbReference type="PRINTS" id="PR00207">
    <property type="entry name" value="FLAGELLIN"/>
</dbReference>
<evidence type="ECO:0000259" key="5">
    <source>
        <dbReference type="Pfam" id="PF00700"/>
    </source>
</evidence>
<reference evidence="6 7" key="1">
    <citation type="submission" date="2021-03" db="EMBL/GenBank/DDBJ databases">
        <title>Genomic Encyclopedia of Type Strains, Phase IV (KMG-IV): sequencing the most valuable type-strain genomes for metagenomic binning, comparative biology and taxonomic classification.</title>
        <authorList>
            <person name="Goeker M."/>
        </authorList>
    </citation>
    <scope>NUCLEOTIDE SEQUENCE [LARGE SCALE GENOMIC DNA]</scope>
    <source>
        <strain evidence="6 7">DSM 14349</strain>
    </source>
</reference>
<evidence type="ECO:0000256" key="1">
    <source>
        <dbReference type="ARBA" id="ARBA00004365"/>
    </source>
</evidence>
<dbReference type="Pfam" id="PF00700">
    <property type="entry name" value="Flagellin_C"/>
    <property type="match status" value="1"/>
</dbReference>
<keyword evidence="6" id="KW-0282">Flagellum</keyword>
<keyword evidence="7" id="KW-1185">Reference proteome</keyword>
<organism evidence="6 7">
    <name type="scientific">Paenibacillus turicensis</name>
    <dbReference type="NCBI Taxonomy" id="160487"/>
    <lineage>
        <taxon>Bacteria</taxon>
        <taxon>Bacillati</taxon>
        <taxon>Bacillota</taxon>
        <taxon>Bacilli</taxon>
        <taxon>Bacillales</taxon>
        <taxon>Paenibacillaceae</taxon>
        <taxon>Paenibacillus</taxon>
    </lineage>
</organism>
<dbReference type="NCBIfam" id="TIGR02550">
    <property type="entry name" value="flagell_flgL"/>
    <property type="match status" value="1"/>
</dbReference>
<dbReference type="InterPro" id="IPR046358">
    <property type="entry name" value="Flagellin_C"/>
</dbReference>
<keyword evidence="6" id="KW-0969">Cilium</keyword>
<dbReference type="Proteomes" id="UP001519272">
    <property type="component" value="Unassembled WGS sequence"/>
</dbReference>
<evidence type="ECO:0000256" key="3">
    <source>
        <dbReference type="ARBA" id="ARBA00023143"/>
    </source>
</evidence>
<evidence type="ECO:0000313" key="6">
    <source>
        <dbReference type="EMBL" id="MBP1907234.1"/>
    </source>
</evidence>
<dbReference type="PANTHER" id="PTHR42792">
    <property type="entry name" value="FLAGELLIN"/>
    <property type="match status" value="1"/>
</dbReference>
<dbReference type="InterPro" id="IPR013384">
    <property type="entry name" value="Flagell_FlgL"/>
</dbReference>